<dbReference type="STRING" id="1193682.BJP25_26500"/>
<dbReference type="AlphaFoldDB" id="A0A1Q9LGQ5"/>
<name>A0A1Q9LGQ5_9PSEU</name>
<dbReference type="EMBL" id="MKQR01000025">
    <property type="protein sequence ID" value="OLR91228.1"/>
    <property type="molecule type" value="Genomic_DNA"/>
</dbReference>
<keyword evidence="2" id="KW-1185">Reference proteome</keyword>
<accession>A0A1Q9LGQ5</accession>
<dbReference type="RefSeq" id="WP_075976885.1">
    <property type="nucleotide sequence ID" value="NZ_MKQR01000025.1"/>
</dbReference>
<dbReference type="Proteomes" id="UP000186040">
    <property type="component" value="Unassembled WGS sequence"/>
</dbReference>
<dbReference type="Pfam" id="PF18934">
    <property type="entry name" value="DUF5682"/>
    <property type="match status" value="1"/>
</dbReference>
<evidence type="ECO:0000313" key="2">
    <source>
        <dbReference type="Proteomes" id="UP000186040"/>
    </source>
</evidence>
<dbReference type="InterPro" id="IPR043737">
    <property type="entry name" value="DUF5682"/>
</dbReference>
<comment type="caution">
    <text evidence="1">The sequence shown here is derived from an EMBL/GenBank/DDBJ whole genome shotgun (WGS) entry which is preliminary data.</text>
</comment>
<gene>
    <name evidence="1" type="ORF">BJP25_26500</name>
</gene>
<organism evidence="1 2">
    <name type="scientific">Actinokineospora bangkokensis</name>
    <dbReference type="NCBI Taxonomy" id="1193682"/>
    <lineage>
        <taxon>Bacteria</taxon>
        <taxon>Bacillati</taxon>
        <taxon>Actinomycetota</taxon>
        <taxon>Actinomycetes</taxon>
        <taxon>Pseudonocardiales</taxon>
        <taxon>Pseudonocardiaceae</taxon>
        <taxon>Actinokineospora</taxon>
    </lineage>
</organism>
<evidence type="ECO:0008006" key="3">
    <source>
        <dbReference type="Google" id="ProtNLM"/>
    </source>
</evidence>
<dbReference type="OrthoDB" id="9768066at2"/>
<protein>
    <recommendedName>
        <fullName evidence="3">ChaN family lipoprotein</fullName>
    </recommendedName>
</protein>
<proteinExistence type="predicted"/>
<evidence type="ECO:0000313" key="1">
    <source>
        <dbReference type="EMBL" id="OLR91228.1"/>
    </source>
</evidence>
<sequence>MGAEFIGVRHHSPACARLVRARIRELRPAHVLVEGPVDMNDRLGELLLGHTLPIAVFSYLRGEHGSQLSWSPLCDYSPEWVALTEGTAVGARVRFIDLPAWHSAFADRDNRYADGALRYGEVVDRLCREFTVDNADTLWDHMVEVHGDDGLAERLAAYFDLLRGDTSVSAADDDRERYMAAWVRAAVADAGDRPVVVVTGGLHRPALVKLVAAGGGTDWPAVPSPPPGSEGASYLVPYSNQRLDAFTGYQSGMPSPEYYQRLWEDGPEAAAQGLVQSVADRLRARNQPVSTADLIAARTQAGGLAALRGHAHPARTDVLDALVSALVSDGLDQRLPWTTEGTMAPGGHPAVVQMVAALTGDRTGRLHPDTPLPPLLAAVDAELVDLGLDTGGAVRIDLTDPRGLARSSFLHRLRVLGIPGATRTAGPTGGADPTAREEWELRRTDRWLPALIEAAAHGATLPDAAAAALRRRVLGRGTGVGELAGVLFDAALCGVDALAADLGERIADAVATATDLGGVGAALATTLGLWRHDRLLGTAGSPALAAVVDTATTRVLWLAEGTHGAGPADVPRLLALAAVRDAVRHAPTVVTAAVEDVIGVAQRIATRADVPADLAGAGLGLSWSLGAPGPVRLPPTPARLGDFLAGLFALAREEVLAEDAVLGLLDERVGDLDDEEFLIALPALRQAFAFFPPAEREAIAHGLLARRGLRRSARSLLRTTTDPVLAAEAAALETRVDALLAREGLLRGTP</sequence>
<reference evidence="1 2" key="1">
    <citation type="submission" date="2016-10" db="EMBL/GenBank/DDBJ databases">
        <title>The Draft Genome Sequence of Actinokineospora bangkokensis 44EHWT reveals the biosynthetic pathway of antifungal compounds Thailandins with unusual extender unit butylmalonyl-CoA.</title>
        <authorList>
            <person name="Greule A."/>
            <person name="Intra B."/>
            <person name="Flemming S."/>
            <person name="Rommel M.G."/>
            <person name="Panbangred W."/>
            <person name="Bechthold A."/>
        </authorList>
    </citation>
    <scope>NUCLEOTIDE SEQUENCE [LARGE SCALE GENOMIC DNA]</scope>
    <source>
        <strain evidence="1 2">44EHW</strain>
    </source>
</reference>